<feature type="transmembrane region" description="Helical" evidence="2">
    <location>
        <begin position="36"/>
        <end position="59"/>
    </location>
</feature>
<organism evidence="3 4">
    <name type="scientific">Phaseolus coccineus</name>
    <name type="common">Scarlet runner bean</name>
    <name type="synonym">Phaseolus multiflorus</name>
    <dbReference type="NCBI Taxonomy" id="3886"/>
    <lineage>
        <taxon>Eukaryota</taxon>
        <taxon>Viridiplantae</taxon>
        <taxon>Streptophyta</taxon>
        <taxon>Embryophyta</taxon>
        <taxon>Tracheophyta</taxon>
        <taxon>Spermatophyta</taxon>
        <taxon>Magnoliopsida</taxon>
        <taxon>eudicotyledons</taxon>
        <taxon>Gunneridae</taxon>
        <taxon>Pentapetalae</taxon>
        <taxon>rosids</taxon>
        <taxon>fabids</taxon>
        <taxon>Fabales</taxon>
        <taxon>Fabaceae</taxon>
        <taxon>Papilionoideae</taxon>
        <taxon>50 kb inversion clade</taxon>
        <taxon>NPAAA clade</taxon>
        <taxon>indigoferoid/millettioid clade</taxon>
        <taxon>Phaseoleae</taxon>
        <taxon>Phaseolus</taxon>
    </lineage>
</organism>
<feature type="transmembrane region" description="Helical" evidence="2">
    <location>
        <begin position="71"/>
        <end position="91"/>
    </location>
</feature>
<keyword evidence="2" id="KW-1133">Transmembrane helix</keyword>
<dbReference type="Proteomes" id="UP001374584">
    <property type="component" value="Unassembled WGS sequence"/>
</dbReference>
<reference evidence="3 4" key="1">
    <citation type="submission" date="2024-01" db="EMBL/GenBank/DDBJ databases">
        <title>The genomes of 5 underutilized Papilionoideae crops provide insights into root nodulation and disease resistanc.</title>
        <authorList>
            <person name="Jiang F."/>
        </authorList>
    </citation>
    <scope>NUCLEOTIDE SEQUENCE [LARGE SCALE GENOMIC DNA]</scope>
    <source>
        <strain evidence="3">JINMINGXINNONG_FW02</strain>
        <tissue evidence="3">Leaves</tissue>
    </source>
</reference>
<name>A0AAN9MFW9_PHACN</name>
<feature type="compositionally biased region" description="Basic and acidic residues" evidence="1">
    <location>
        <begin position="211"/>
        <end position="222"/>
    </location>
</feature>
<keyword evidence="2" id="KW-0472">Membrane</keyword>
<gene>
    <name evidence="3" type="ORF">VNO80_19148</name>
</gene>
<comment type="caution">
    <text evidence="3">The sequence shown here is derived from an EMBL/GenBank/DDBJ whole genome shotgun (WGS) entry which is preliminary data.</text>
</comment>
<evidence type="ECO:0000256" key="1">
    <source>
        <dbReference type="SAM" id="MobiDB-lite"/>
    </source>
</evidence>
<evidence type="ECO:0000313" key="3">
    <source>
        <dbReference type="EMBL" id="KAK7353697.1"/>
    </source>
</evidence>
<feature type="transmembrane region" description="Helical" evidence="2">
    <location>
        <begin position="111"/>
        <end position="132"/>
    </location>
</feature>
<feature type="region of interest" description="Disordered" evidence="1">
    <location>
        <begin position="211"/>
        <end position="232"/>
    </location>
</feature>
<protein>
    <submittedName>
        <fullName evidence="3">Uncharacterized protein</fullName>
    </submittedName>
</protein>
<evidence type="ECO:0000256" key="2">
    <source>
        <dbReference type="SAM" id="Phobius"/>
    </source>
</evidence>
<dbReference type="EMBL" id="JAYMYR010000007">
    <property type="protein sequence ID" value="KAK7353697.1"/>
    <property type="molecule type" value="Genomic_DNA"/>
</dbReference>
<sequence length="510" mass="57846">MLVYGLRHEDHGLVGCCGVLCMVTTFLNPGDQFSFFNAWALAIDLWVVVVCFVTTFLNLGDQFSFFNAWTLAIDLLVVVVCFIWVMCWTGLALVHDIQSANSFLFLHPSDVGWIGLVFYCYMIGLCVGVALVECMMFNLRIVPWVGVALVECMMFNLRIVLWVGVALVECMMFNLRIEILKQNKALSHALDHQATVIGKLEKAVSRLEEVLTEKEKRQEGDGRNLSNENHDDDECAMSIEPIAVDYSNVKFGNDEEKCFNEMEVLIVEPQLKYRPLSLPSRSSLLHISIMEHHDDLDPDDISLLEKGSTSIPTDDTITDIVDSYVPAYSLLGPHHYGHVDRLFAINNQANLERHWILADAAGIIHHVEYNEDLLHPRLKRGWMELRNFYGLLGEHHILIGYVGAASFQLTVFRSDAGQVAMSDFLCDIASTEALFQGQFAHYRLTLNAEIYNDDYLWRHHQPPPALSTLDLYGMSFVGQMNLTKGTPLSLRSKQMSEIHTSEFCFVTNMY</sequence>
<feature type="transmembrane region" description="Helical" evidence="2">
    <location>
        <begin position="144"/>
        <end position="168"/>
    </location>
</feature>
<keyword evidence="4" id="KW-1185">Reference proteome</keyword>
<accession>A0AAN9MFW9</accession>
<evidence type="ECO:0000313" key="4">
    <source>
        <dbReference type="Proteomes" id="UP001374584"/>
    </source>
</evidence>
<keyword evidence="2" id="KW-0812">Transmembrane</keyword>
<proteinExistence type="predicted"/>
<dbReference type="AlphaFoldDB" id="A0AAN9MFW9"/>